<protein>
    <submittedName>
        <fullName evidence="5">WD40 repeat-like protein</fullName>
    </submittedName>
</protein>
<dbReference type="PROSITE" id="PS00678">
    <property type="entry name" value="WD_REPEATS_1"/>
    <property type="match status" value="1"/>
</dbReference>
<evidence type="ECO:0000256" key="1">
    <source>
        <dbReference type="ARBA" id="ARBA00022574"/>
    </source>
</evidence>
<dbReference type="Proteomes" id="UP000076727">
    <property type="component" value="Unassembled WGS sequence"/>
</dbReference>
<feature type="repeat" description="WD" evidence="3">
    <location>
        <begin position="500"/>
        <end position="534"/>
    </location>
</feature>
<dbReference type="PANTHER" id="PTHR19879:SF9">
    <property type="entry name" value="TRANSCRIPTION INITIATION FACTOR TFIID SUBUNIT 5"/>
    <property type="match status" value="1"/>
</dbReference>
<dbReference type="InterPro" id="IPR015943">
    <property type="entry name" value="WD40/YVTN_repeat-like_dom_sf"/>
</dbReference>
<dbReference type="PANTHER" id="PTHR19879">
    <property type="entry name" value="TRANSCRIPTION INITIATION FACTOR TFIID"/>
    <property type="match status" value="1"/>
</dbReference>
<name>A0A165PUG0_9APHY</name>
<dbReference type="InterPro" id="IPR019775">
    <property type="entry name" value="WD40_repeat_CS"/>
</dbReference>
<feature type="repeat" description="WD" evidence="3">
    <location>
        <begin position="660"/>
        <end position="701"/>
    </location>
</feature>
<keyword evidence="6" id="KW-1185">Reference proteome</keyword>
<evidence type="ECO:0000256" key="2">
    <source>
        <dbReference type="ARBA" id="ARBA00022737"/>
    </source>
</evidence>
<dbReference type="AlphaFoldDB" id="A0A165PUG0"/>
<dbReference type="PROSITE" id="PS50082">
    <property type="entry name" value="WD_REPEATS_2"/>
    <property type="match status" value="7"/>
</dbReference>
<dbReference type="CDD" id="cd00200">
    <property type="entry name" value="WD40"/>
    <property type="match status" value="1"/>
</dbReference>
<keyword evidence="1 3" id="KW-0853">WD repeat</keyword>
<organism evidence="5 6">
    <name type="scientific">Daedalea quercina L-15889</name>
    <dbReference type="NCBI Taxonomy" id="1314783"/>
    <lineage>
        <taxon>Eukaryota</taxon>
        <taxon>Fungi</taxon>
        <taxon>Dikarya</taxon>
        <taxon>Basidiomycota</taxon>
        <taxon>Agaricomycotina</taxon>
        <taxon>Agaricomycetes</taxon>
        <taxon>Polyporales</taxon>
        <taxon>Fomitopsis</taxon>
    </lineage>
</organism>
<sequence length="831" mass="90011">MASDDVYAKELFKCGKGYPLWQPEATEDDVEVQLGDVGYLDKGGFCRLFNACNDKDHDLNNKPNRVPKGFEKFAVDLSPKKTPCAVDGGLLLSRSVKSVGSMTGAAIHGAGVNFEFECVDSQGACILVGAPAPRAELHQARRMKAYMKKHIDAWVNYATEDLGMEKKMEDILFVRGWVKTTHWAVFAFVDRARNAKVAVSGGFSSIADVSLGLEIKKTSSSVDHHTGPGGRQIQSPSPQNTSSRNKRRARNRDTADVVSISRVESKPDQCIFLHYFKMKRRLVLPAKIEAAAEPQDGFPSNDDDDFEFEEAPAPKKAYDPVDYVLDYILKYSEASEAIGSDSDILELCKNNEPSEYPIPDDIPALLESVRPEIEVSDGLGMLHFDDAITMELIAESAALAQQNAQNPANAEEIPPEQEVESPPSLDADPQGQTDADDSAGTADHGQESANDDPPDNDVNTQGDPRDSSRGEGEKKTVDFSQSDSLLQMPTGGDLERKGGVFALAYSHAGNRVAAGFEDNTVLIWNGDNRLLLHTLEGHEDAICSLAFSPDGSQLITGSRDNLVIIWDAVNGYKLKVLRGHDGFVNCVAYSPNGQLFASASVDSTVKLWKADGTEHVTTEGHEAMVMSVAFSADSRRIVSASAEGIAFLWDTVDGQRTGTLHGHEGVIYSTAFSPDSQRLVTSSDDGSAKVWGTVSGDEFMTLREHQGSVWAAVFSADGRYVLSVGSERTVKICDSYSAELIDTIDGGDDLANAATFSANGKYIAAGGEDHTISVWNTETRRRIGQFSGHRDNINRITFSPDNKRLVSASDDGTVRIWTLPPEGPQPAAVGA</sequence>
<dbReference type="InterPro" id="IPR001680">
    <property type="entry name" value="WD40_rpt"/>
</dbReference>
<dbReference type="EMBL" id="KV429065">
    <property type="protein sequence ID" value="KZT68634.1"/>
    <property type="molecule type" value="Genomic_DNA"/>
</dbReference>
<dbReference type="SUPFAM" id="SSF50978">
    <property type="entry name" value="WD40 repeat-like"/>
    <property type="match status" value="1"/>
</dbReference>
<feature type="repeat" description="WD" evidence="3">
    <location>
        <begin position="744"/>
        <end position="785"/>
    </location>
</feature>
<feature type="compositionally biased region" description="Polar residues" evidence="4">
    <location>
        <begin position="478"/>
        <end position="487"/>
    </location>
</feature>
<dbReference type="STRING" id="1314783.A0A165PUG0"/>
<reference evidence="5 6" key="1">
    <citation type="journal article" date="2016" name="Mol. Biol. Evol.">
        <title>Comparative Genomics of Early-Diverging Mushroom-Forming Fungi Provides Insights into the Origins of Lignocellulose Decay Capabilities.</title>
        <authorList>
            <person name="Nagy L.G."/>
            <person name="Riley R."/>
            <person name="Tritt A."/>
            <person name="Adam C."/>
            <person name="Daum C."/>
            <person name="Floudas D."/>
            <person name="Sun H."/>
            <person name="Yadav J.S."/>
            <person name="Pangilinan J."/>
            <person name="Larsson K.H."/>
            <person name="Matsuura K."/>
            <person name="Barry K."/>
            <person name="Labutti K."/>
            <person name="Kuo R."/>
            <person name="Ohm R.A."/>
            <person name="Bhattacharya S.S."/>
            <person name="Shirouzu T."/>
            <person name="Yoshinaga Y."/>
            <person name="Martin F.M."/>
            <person name="Grigoriev I.V."/>
            <person name="Hibbett D.S."/>
        </authorList>
    </citation>
    <scope>NUCLEOTIDE SEQUENCE [LARGE SCALE GENOMIC DNA]</scope>
    <source>
        <strain evidence="5 6">L-15889</strain>
    </source>
</reference>
<feature type="repeat" description="WD" evidence="3">
    <location>
        <begin position="618"/>
        <end position="659"/>
    </location>
</feature>
<feature type="region of interest" description="Disordered" evidence="4">
    <location>
        <begin position="219"/>
        <end position="255"/>
    </location>
</feature>
<dbReference type="OrthoDB" id="538223at2759"/>
<proteinExistence type="predicted"/>
<gene>
    <name evidence="5" type="ORF">DAEQUDRAFT_766231</name>
</gene>
<dbReference type="InterPro" id="IPR036322">
    <property type="entry name" value="WD40_repeat_dom_sf"/>
</dbReference>
<feature type="repeat" description="WD" evidence="3">
    <location>
        <begin position="786"/>
        <end position="819"/>
    </location>
</feature>
<accession>A0A165PUG0</accession>
<feature type="compositionally biased region" description="Basic and acidic residues" evidence="4">
    <location>
        <begin position="463"/>
        <end position="477"/>
    </location>
</feature>
<evidence type="ECO:0000256" key="3">
    <source>
        <dbReference type="PROSITE-ProRule" id="PRU00221"/>
    </source>
</evidence>
<dbReference type="PRINTS" id="PR00320">
    <property type="entry name" value="GPROTEINBRPT"/>
</dbReference>
<evidence type="ECO:0000313" key="5">
    <source>
        <dbReference type="EMBL" id="KZT68634.1"/>
    </source>
</evidence>
<feature type="compositionally biased region" description="Polar residues" evidence="4">
    <location>
        <begin position="232"/>
        <end position="243"/>
    </location>
</feature>
<feature type="repeat" description="WD" evidence="3">
    <location>
        <begin position="577"/>
        <end position="618"/>
    </location>
</feature>
<feature type="repeat" description="WD" evidence="3">
    <location>
        <begin position="535"/>
        <end position="576"/>
    </location>
</feature>
<feature type="region of interest" description="Disordered" evidence="4">
    <location>
        <begin position="400"/>
        <end position="492"/>
    </location>
</feature>
<dbReference type="Gene3D" id="2.130.10.10">
    <property type="entry name" value="YVTN repeat-like/Quinoprotein amine dehydrogenase"/>
    <property type="match status" value="3"/>
</dbReference>
<dbReference type="Pfam" id="PF00400">
    <property type="entry name" value="WD40"/>
    <property type="match status" value="8"/>
</dbReference>
<evidence type="ECO:0000256" key="4">
    <source>
        <dbReference type="SAM" id="MobiDB-lite"/>
    </source>
</evidence>
<dbReference type="PROSITE" id="PS50294">
    <property type="entry name" value="WD_REPEATS_REGION"/>
    <property type="match status" value="6"/>
</dbReference>
<dbReference type="SMART" id="SM00320">
    <property type="entry name" value="WD40"/>
    <property type="match status" value="8"/>
</dbReference>
<keyword evidence="2" id="KW-0677">Repeat</keyword>
<evidence type="ECO:0000313" key="6">
    <source>
        <dbReference type="Proteomes" id="UP000076727"/>
    </source>
</evidence>
<dbReference type="InterPro" id="IPR020472">
    <property type="entry name" value="WD40_PAC1"/>
</dbReference>
<feature type="compositionally biased region" description="Low complexity" evidence="4">
    <location>
        <begin position="400"/>
        <end position="412"/>
    </location>
</feature>